<dbReference type="SUPFAM" id="SSF161098">
    <property type="entry name" value="MetI-like"/>
    <property type="match status" value="1"/>
</dbReference>
<dbReference type="RefSeq" id="WP_108992114.1">
    <property type="nucleotide sequence ID" value="NZ_BDQX01000069.1"/>
</dbReference>
<reference evidence="9 10" key="1">
    <citation type="submission" date="2017-08" db="EMBL/GenBank/DDBJ databases">
        <title>Substantial Increase in Enzyme Production by Combined Drug-Resistance Mutations in Paenibacillus agaridevorans.</title>
        <authorList>
            <person name="Tanaka Y."/>
            <person name="Funane K."/>
            <person name="Hosaka T."/>
            <person name="Shiwa Y."/>
            <person name="Fujita N."/>
            <person name="Miyazaki T."/>
            <person name="Yoshikawa H."/>
            <person name="Murakami K."/>
            <person name="Kasahara K."/>
            <person name="Inaoka T."/>
            <person name="Hiraga Y."/>
            <person name="Ochi K."/>
        </authorList>
    </citation>
    <scope>NUCLEOTIDE SEQUENCE [LARGE SCALE GENOMIC DNA]</scope>
    <source>
        <strain evidence="9 10">T-3040</strain>
    </source>
</reference>
<evidence type="ECO:0000256" key="7">
    <source>
        <dbReference type="RuleBase" id="RU363032"/>
    </source>
</evidence>
<keyword evidence="3" id="KW-1003">Cell membrane</keyword>
<evidence type="ECO:0000256" key="3">
    <source>
        <dbReference type="ARBA" id="ARBA00022475"/>
    </source>
</evidence>
<dbReference type="GO" id="GO:0005886">
    <property type="term" value="C:plasma membrane"/>
    <property type="evidence" value="ECO:0007669"/>
    <property type="project" value="UniProtKB-SubCell"/>
</dbReference>
<dbReference type="PANTHER" id="PTHR43744">
    <property type="entry name" value="ABC TRANSPORTER PERMEASE PROTEIN MG189-RELATED-RELATED"/>
    <property type="match status" value="1"/>
</dbReference>
<comment type="caution">
    <text evidence="9">The sequence shown here is derived from an EMBL/GenBank/DDBJ whole genome shotgun (WGS) entry which is preliminary data.</text>
</comment>
<feature type="transmembrane region" description="Helical" evidence="7">
    <location>
        <begin position="143"/>
        <end position="163"/>
    </location>
</feature>
<dbReference type="AlphaFoldDB" id="A0A2R5EK06"/>
<dbReference type="Gene3D" id="1.10.3720.10">
    <property type="entry name" value="MetI-like"/>
    <property type="match status" value="1"/>
</dbReference>
<dbReference type="EMBL" id="BDQX01000069">
    <property type="protein sequence ID" value="GBG06970.1"/>
    <property type="molecule type" value="Genomic_DNA"/>
</dbReference>
<feature type="transmembrane region" description="Helical" evidence="7">
    <location>
        <begin position="12"/>
        <end position="32"/>
    </location>
</feature>
<feature type="transmembrane region" description="Helical" evidence="7">
    <location>
        <begin position="184"/>
        <end position="206"/>
    </location>
</feature>
<comment type="similarity">
    <text evidence="7">Belongs to the binding-protein-dependent transport system permease family.</text>
</comment>
<organism evidence="9 10">
    <name type="scientific">Paenibacillus agaridevorans</name>
    <dbReference type="NCBI Taxonomy" id="171404"/>
    <lineage>
        <taxon>Bacteria</taxon>
        <taxon>Bacillati</taxon>
        <taxon>Bacillota</taxon>
        <taxon>Bacilli</taxon>
        <taxon>Bacillales</taxon>
        <taxon>Paenibacillaceae</taxon>
        <taxon>Paenibacillus</taxon>
    </lineage>
</organism>
<keyword evidence="2 7" id="KW-0813">Transport</keyword>
<evidence type="ECO:0000313" key="10">
    <source>
        <dbReference type="Proteomes" id="UP000245202"/>
    </source>
</evidence>
<keyword evidence="4 7" id="KW-0812">Transmembrane</keyword>
<sequence length="299" mass="33475">MVKDDSIGSKMLDVTVHAVMLLVVLITLLPLMHVVSISFSDPDQIMRGRVGLWPADFSLDAYFTILFENVHIPRSFLNSVVITAIGSVLNVLFTTITAYTLSKKDLLFRPFFLMLSVLPMFFTGGIVPQFLLIKTLGMMDSVWALTVPVLISSWWLIIMISFFKNFPQELEEAAKLDGCGELQTLIRIVLPLSMAGVVTIALFYGVSHWNSYFSAMLYMRSYDNYPLQLILREIVLQSTMAEQLASQGNAALAEDMSTKLTPESVQYATLVVSIVPMLIIYPFIQKYFVKGIMIGSLKG</sequence>
<evidence type="ECO:0000256" key="1">
    <source>
        <dbReference type="ARBA" id="ARBA00004651"/>
    </source>
</evidence>
<evidence type="ECO:0000256" key="6">
    <source>
        <dbReference type="ARBA" id="ARBA00023136"/>
    </source>
</evidence>
<keyword evidence="10" id="KW-1185">Reference proteome</keyword>
<dbReference type="GO" id="GO:0055085">
    <property type="term" value="P:transmembrane transport"/>
    <property type="evidence" value="ECO:0007669"/>
    <property type="project" value="InterPro"/>
</dbReference>
<comment type="subcellular location">
    <subcellularLocation>
        <location evidence="1 7">Cell membrane</location>
        <topology evidence="1 7">Multi-pass membrane protein</topology>
    </subcellularLocation>
</comment>
<dbReference type="PANTHER" id="PTHR43744:SF9">
    <property type="entry name" value="POLYGALACTURONAN_RHAMNOGALACTURONAN TRANSPORT SYSTEM PERMEASE PROTEIN YTCP"/>
    <property type="match status" value="1"/>
</dbReference>
<name>A0A2R5EK06_9BACL</name>
<protein>
    <submittedName>
        <fullName evidence="9">ABC transporter permease</fullName>
    </submittedName>
</protein>
<dbReference type="CDD" id="cd06261">
    <property type="entry name" value="TM_PBP2"/>
    <property type="match status" value="1"/>
</dbReference>
<dbReference type="InterPro" id="IPR000515">
    <property type="entry name" value="MetI-like"/>
</dbReference>
<evidence type="ECO:0000259" key="8">
    <source>
        <dbReference type="PROSITE" id="PS50928"/>
    </source>
</evidence>
<keyword evidence="5 7" id="KW-1133">Transmembrane helix</keyword>
<feature type="transmembrane region" description="Helical" evidence="7">
    <location>
        <begin position="111"/>
        <end position="131"/>
    </location>
</feature>
<proteinExistence type="inferred from homology"/>
<evidence type="ECO:0000256" key="2">
    <source>
        <dbReference type="ARBA" id="ARBA00022448"/>
    </source>
</evidence>
<dbReference type="PROSITE" id="PS50928">
    <property type="entry name" value="ABC_TM1"/>
    <property type="match status" value="1"/>
</dbReference>
<keyword evidence="6 7" id="KW-0472">Membrane</keyword>
<gene>
    <name evidence="9" type="ORF">PAT3040_01515</name>
</gene>
<feature type="domain" description="ABC transmembrane type-1" evidence="8">
    <location>
        <begin position="76"/>
        <end position="284"/>
    </location>
</feature>
<evidence type="ECO:0000313" key="9">
    <source>
        <dbReference type="EMBL" id="GBG06970.1"/>
    </source>
</evidence>
<accession>A0A2R5EK06</accession>
<evidence type="ECO:0000256" key="4">
    <source>
        <dbReference type="ARBA" id="ARBA00022692"/>
    </source>
</evidence>
<dbReference type="Proteomes" id="UP000245202">
    <property type="component" value="Unassembled WGS sequence"/>
</dbReference>
<feature type="transmembrane region" description="Helical" evidence="7">
    <location>
        <begin position="76"/>
        <end position="99"/>
    </location>
</feature>
<evidence type="ECO:0000256" key="5">
    <source>
        <dbReference type="ARBA" id="ARBA00022989"/>
    </source>
</evidence>
<dbReference type="Pfam" id="PF00528">
    <property type="entry name" value="BPD_transp_1"/>
    <property type="match status" value="1"/>
</dbReference>
<dbReference type="InterPro" id="IPR035906">
    <property type="entry name" value="MetI-like_sf"/>
</dbReference>
<feature type="transmembrane region" description="Helical" evidence="7">
    <location>
        <begin position="265"/>
        <end position="284"/>
    </location>
</feature>